<protein>
    <recommendedName>
        <fullName evidence="1">Cleaved adhesin domain-containing protein</fullName>
    </recommendedName>
</protein>
<dbReference type="EMBL" id="JABZGR010000003">
    <property type="protein sequence ID" value="MBF0969835.1"/>
    <property type="molecule type" value="Genomic_DNA"/>
</dbReference>
<dbReference type="Pfam" id="PF07675">
    <property type="entry name" value="Cleaved_Adhesin"/>
    <property type="match status" value="2"/>
</dbReference>
<evidence type="ECO:0000313" key="3">
    <source>
        <dbReference type="Proteomes" id="UP000704068"/>
    </source>
</evidence>
<evidence type="ECO:0000313" key="2">
    <source>
        <dbReference type="EMBL" id="MBF0969835.1"/>
    </source>
</evidence>
<organism evidence="2 3">
    <name type="scientific">Alloprevotella tannerae</name>
    <dbReference type="NCBI Taxonomy" id="76122"/>
    <lineage>
        <taxon>Bacteria</taxon>
        <taxon>Pseudomonadati</taxon>
        <taxon>Bacteroidota</taxon>
        <taxon>Bacteroidia</taxon>
        <taxon>Bacteroidales</taxon>
        <taxon>Prevotellaceae</taxon>
        <taxon>Alloprevotella</taxon>
    </lineage>
</organism>
<accession>A0A929WX75</accession>
<dbReference type="AlphaFoldDB" id="A0A929WX75"/>
<evidence type="ECO:0000259" key="1">
    <source>
        <dbReference type="Pfam" id="PF07675"/>
    </source>
</evidence>
<sequence>MTNHLFSSRYIAIIGLFIAMFALPVQAQNILLSEDFEDVILDENEGESTQTLPSGWTKIDADKDGQNWFIYYTEPGGVGQGHNGGKCATSASFDKMTQAGIHPDNYLVSPEVKGAVRVTFYACAQDEGYSKEHFAICASTTGMEAADFKIIQEWTISELPSSAPGKRLKDQTAWKLFDVNLPEGTKYIAFRHYNSTDQYCVNIDDVTVYGNQATTTYGFKVGGMEVTSGNALNISQVGGFSAVTKGKLIYDDASKTLTLKDATIKLPAESEASGLEFFGNQAYTIKLEGNNQILTTRGWAIRGQEGALNVKGPGKLVVIMSDSLKGIKTQGDLSFSDKCKVLGAMPIMTEQAGKIYIDGAYIHARNRDSSFAISAELSGGGDLAVRNAKAYYQGKEASIGTYEGKKGQTPTQFRTFLYNNKPCDEIIIQDLGPDGVIFEEDFESVALDKEEGLFSFDMPYGWMTIDADKDSATWVTIGDGRNGGNCATSASWKNKGLTPDNFLITPELYGAMRVTFYACAQDKKVAGDHFAVCASSTGRKKDDFTIVQEWTTGEEASPAPGAHRLDQGEWKLYDVNLPADTKYIAFRHFNTTDKFRVNIDDVKVYGNLTGVSHVSSEAPVRPGIYSLSGIKLNGNLKDLPKGIYIVNGKKLVKK</sequence>
<reference evidence="2" key="1">
    <citation type="submission" date="2020-04" db="EMBL/GenBank/DDBJ databases">
        <title>Deep metagenomics examines the oral microbiome during advanced dental caries in children, revealing novel taxa and co-occurrences with host molecules.</title>
        <authorList>
            <person name="Baker J.L."/>
            <person name="Morton J.T."/>
            <person name="Dinis M."/>
            <person name="Alvarez R."/>
            <person name="Tran N.C."/>
            <person name="Knight R."/>
            <person name="Edlund A."/>
        </authorList>
    </citation>
    <scope>NUCLEOTIDE SEQUENCE</scope>
    <source>
        <strain evidence="2">JCVI_34_bin.1</strain>
    </source>
</reference>
<dbReference type="Gene3D" id="2.60.120.200">
    <property type="match status" value="2"/>
</dbReference>
<dbReference type="RefSeq" id="WP_303762998.1">
    <property type="nucleotide sequence ID" value="NZ_JABZGR010000003.1"/>
</dbReference>
<proteinExistence type="predicted"/>
<name>A0A929WX75_9BACT</name>
<comment type="caution">
    <text evidence="2">The sequence shown here is derived from an EMBL/GenBank/DDBJ whole genome shotgun (WGS) entry which is preliminary data.</text>
</comment>
<feature type="domain" description="Cleaved adhesin" evidence="1">
    <location>
        <begin position="457"/>
        <end position="604"/>
    </location>
</feature>
<dbReference type="NCBIfam" id="NF038128">
    <property type="entry name" value="choice_anch_J"/>
    <property type="match status" value="2"/>
</dbReference>
<gene>
    <name evidence="2" type="ORF">HXK21_02155</name>
</gene>
<feature type="domain" description="Cleaved adhesin" evidence="1">
    <location>
        <begin position="44"/>
        <end position="208"/>
    </location>
</feature>
<dbReference type="Proteomes" id="UP000704068">
    <property type="component" value="Unassembled WGS sequence"/>
</dbReference>
<dbReference type="InterPro" id="IPR011628">
    <property type="entry name" value="Cleaved_adhesin"/>
</dbReference>